<dbReference type="InterPro" id="IPR002711">
    <property type="entry name" value="HNH"/>
</dbReference>
<evidence type="ECO:0000259" key="1">
    <source>
        <dbReference type="SMART" id="SM00507"/>
    </source>
</evidence>
<organism evidence="2 3">
    <name type="scientific">Thermobifida halotolerans</name>
    <dbReference type="NCBI Taxonomy" id="483545"/>
    <lineage>
        <taxon>Bacteria</taxon>
        <taxon>Bacillati</taxon>
        <taxon>Actinomycetota</taxon>
        <taxon>Actinomycetes</taxon>
        <taxon>Streptosporangiales</taxon>
        <taxon>Nocardiopsidaceae</taxon>
        <taxon>Thermobifida</taxon>
    </lineage>
</organism>
<reference evidence="2" key="1">
    <citation type="submission" date="2020-10" db="EMBL/GenBank/DDBJ databases">
        <title>De novo genome project of the cellulose decomposer Thermobifida halotolerans type strain.</title>
        <authorList>
            <person name="Nagy I."/>
            <person name="Horvath B."/>
            <person name="Kukolya J."/>
            <person name="Nagy I."/>
            <person name="Orsini M."/>
        </authorList>
    </citation>
    <scope>NUCLEOTIDE SEQUENCE</scope>
    <source>
        <strain evidence="2">DSM 44931</strain>
    </source>
</reference>
<name>A0AA97LVI1_9ACTN</name>
<protein>
    <submittedName>
        <fullName evidence="2">HNH endonuclease</fullName>
    </submittedName>
</protein>
<dbReference type="AlphaFoldDB" id="A0AA97LVI1"/>
<dbReference type="CDD" id="cd00085">
    <property type="entry name" value="HNHc"/>
    <property type="match status" value="1"/>
</dbReference>
<keyword evidence="2" id="KW-0540">Nuclease</keyword>
<dbReference type="InterPro" id="IPR003615">
    <property type="entry name" value="HNH_nuc"/>
</dbReference>
<dbReference type="EMBL" id="CP063196">
    <property type="protein sequence ID" value="UOE18859.1"/>
    <property type="molecule type" value="Genomic_DNA"/>
</dbReference>
<dbReference type="Gene3D" id="1.10.30.50">
    <property type="match status" value="1"/>
</dbReference>
<accession>A0AA97LVI1</accession>
<dbReference type="GO" id="GO:0008270">
    <property type="term" value="F:zinc ion binding"/>
    <property type="evidence" value="ECO:0007669"/>
    <property type="project" value="InterPro"/>
</dbReference>
<evidence type="ECO:0000313" key="3">
    <source>
        <dbReference type="Proteomes" id="UP000265719"/>
    </source>
</evidence>
<dbReference type="Pfam" id="PF01844">
    <property type="entry name" value="HNH"/>
    <property type="match status" value="1"/>
</dbReference>
<keyword evidence="2" id="KW-0255">Endonuclease</keyword>
<evidence type="ECO:0000313" key="2">
    <source>
        <dbReference type="EMBL" id="UOE18859.1"/>
    </source>
</evidence>
<keyword evidence="3" id="KW-1185">Reference proteome</keyword>
<dbReference type="GO" id="GO:0003676">
    <property type="term" value="F:nucleic acid binding"/>
    <property type="evidence" value="ECO:0007669"/>
    <property type="project" value="InterPro"/>
</dbReference>
<dbReference type="SMART" id="SM00507">
    <property type="entry name" value="HNHc"/>
    <property type="match status" value="1"/>
</dbReference>
<proteinExistence type="predicted"/>
<dbReference type="GO" id="GO:0004519">
    <property type="term" value="F:endonuclease activity"/>
    <property type="evidence" value="ECO:0007669"/>
    <property type="project" value="UniProtKB-KW"/>
</dbReference>
<gene>
    <name evidence="2" type="ORF">NI17_019115</name>
</gene>
<dbReference type="Proteomes" id="UP000265719">
    <property type="component" value="Chromosome"/>
</dbReference>
<sequence>MRDPAWAWEEIVLACALVEQNGRRELREHDPATVELSRLLQRLPIHPPSVRSGVFRSPGSVSRKTTDLATRYPGYWGKPTRGSKKDQEVVNAFVEAPEQMLATAARIRENALTGRLHKLLPVLDEVEPEEVSAAEGRLLYLIHRTRERDPKLRKAKIRQTRTAGRPVACEVCGFDFGRTYGQRGADYIECHHIVPLHHIGESVTRLEDLALLCSNCHRMIHRTRPWLTPGELKEIVENRR</sequence>
<feature type="domain" description="HNH nuclease" evidence="1">
    <location>
        <begin position="151"/>
        <end position="218"/>
    </location>
</feature>
<keyword evidence="2" id="KW-0378">Hydrolase</keyword>
<dbReference type="KEGG" id="thao:NI17_019115"/>
<dbReference type="RefSeq" id="WP_170163098.1">
    <property type="nucleotide sequence ID" value="NZ_CP063196.1"/>
</dbReference>